<evidence type="ECO:0000256" key="1">
    <source>
        <dbReference type="SAM" id="MobiDB-lite"/>
    </source>
</evidence>
<evidence type="ECO:0000259" key="2">
    <source>
        <dbReference type="PROSITE" id="PS50181"/>
    </source>
</evidence>
<dbReference type="Proteomes" id="UP000076502">
    <property type="component" value="Unassembled WGS sequence"/>
</dbReference>
<feature type="compositionally biased region" description="Basic and acidic residues" evidence="1">
    <location>
        <begin position="430"/>
        <end position="443"/>
    </location>
</feature>
<dbReference type="Gene3D" id="1.20.1280.50">
    <property type="match status" value="1"/>
</dbReference>
<feature type="region of interest" description="Disordered" evidence="1">
    <location>
        <begin position="262"/>
        <end position="369"/>
    </location>
</feature>
<feature type="domain" description="F-box" evidence="2">
    <location>
        <begin position="86"/>
        <end position="132"/>
    </location>
</feature>
<evidence type="ECO:0000313" key="4">
    <source>
        <dbReference type="Proteomes" id="UP000076502"/>
    </source>
</evidence>
<evidence type="ECO:0000313" key="3">
    <source>
        <dbReference type="EMBL" id="KZC10642.1"/>
    </source>
</evidence>
<dbReference type="InterPro" id="IPR036047">
    <property type="entry name" value="F-box-like_dom_sf"/>
</dbReference>
<proteinExistence type="predicted"/>
<dbReference type="PROSITE" id="PS50181">
    <property type="entry name" value="FBOX"/>
    <property type="match status" value="1"/>
</dbReference>
<dbReference type="InterPro" id="IPR001810">
    <property type="entry name" value="F-box_dom"/>
</dbReference>
<keyword evidence="4" id="KW-1185">Reference proteome</keyword>
<dbReference type="SUPFAM" id="SSF81383">
    <property type="entry name" value="F-box domain"/>
    <property type="match status" value="1"/>
</dbReference>
<feature type="region of interest" description="Disordered" evidence="1">
    <location>
        <begin position="428"/>
        <end position="463"/>
    </location>
</feature>
<dbReference type="STRING" id="178035.A0A154PFQ1"/>
<feature type="region of interest" description="Disordered" evidence="1">
    <location>
        <begin position="174"/>
        <end position="219"/>
    </location>
</feature>
<organism evidence="3 4">
    <name type="scientific">Dufourea novaeangliae</name>
    <name type="common">Sweat bee</name>
    <dbReference type="NCBI Taxonomy" id="178035"/>
    <lineage>
        <taxon>Eukaryota</taxon>
        <taxon>Metazoa</taxon>
        <taxon>Ecdysozoa</taxon>
        <taxon>Arthropoda</taxon>
        <taxon>Hexapoda</taxon>
        <taxon>Insecta</taxon>
        <taxon>Pterygota</taxon>
        <taxon>Neoptera</taxon>
        <taxon>Endopterygota</taxon>
        <taxon>Hymenoptera</taxon>
        <taxon>Apocrita</taxon>
        <taxon>Aculeata</taxon>
        <taxon>Apoidea</taxon>
        <taxon>Anthophila</taxon>
        <taxon>Halictidae</taxon>
        <taxon>Rophitinae</taxon>
        <taxon>Dufourea</taxon>
    </lineage>
</organism>
<feature type="compositionally biased region" description="Polar residues" evidence="1">
    <location>
        <begin position="334"/>
        <end position="352"/>
    </location>
</feature>
<sequence length="583" mass="66060">MSGEIEYLEKYSVAPSPSRDYYGLKVLRDKVILYVWKISHGPHKTPLVRTSSFADFDQDKHLQDEIRRAFGIHLLKHVRNITSGRKKTLLTLPRSLIGKLVNYLNVKDVANLTSLSHVSKEIFDDNFVWETLYKKYRSFTSRTDQLSGNCTWKQLFQQAQIQGLMNTQKLSRCRPSSKQTKTNSKLENSFKISNIPPKIAPRPVSSTYQASKKPSEDVRKRTIQNPITRKVSEVRVERSVIETQKISFEKNVPLIKSLQTNAQKAVRTMRDQSGVLTRTKVNRENDGNKPLTGISVEAKSKKKQDPVRKTDMKVSSTSIKTEVKKPNLAKSRGLASTNSTKTQKPTPNSVQLDPNRPNRKGKTKKIGQSKSTILNTNVLMINEESLIRDDSFDFADLIEASLKNIRTPRSIFDYGFNRGDTLKTCAGDGRMQEEHRRTVEHPRASKSGCTRTTLDRLSEKSEPLTAKSIDSDVSFWSGFSKNSKTSKDKTQNTTELNKIQTKMTANEDRVSCLDRYGLCNKVPTSKINLAEQKTMNSQKLVDKMNVLRSLASTNTYNGLASNSTLTNGNRYEFRKPIGSINKH</sequence>
<name>A0A154PFQ1_DUFNO</name>
<gene>
    <name evidence="3" type="ORF">WN55_00394</name>
</gene>
<feature type="compositionally biased region" description="Basic and acidic residues" evidence="1">
    <location>
        <begin position="453"/>
        <end position="462"/>
    </location>
</feature>
<feature type="compositionally biased region" description="Basic and acidic residues" evidence="1">
    <location>
        <begin position="303"/>
        <end position="312"/>
    </location>
</feature>
<dbReference type="EMBL" id="KQ434893">
    <property type="protein sequence ID" value="KZC10642.1"/>
    <property type="molecule type" value="Genomic_DNA"/>
</dbReference>
<accession>A0A154PFQ1</accession>
<dbReference type="OrthoDB" id="3219396at2759"/>
<feature type="compositionally biased region" description="Polar residues" evidence="1">
    <location>
        <begin position="174"/>
        <end position="192"/>
    </location>
</feature>
<reference evidence="3 4" key="1">
    <citation type="submission" date="2015-07" db="EMBL/GenBank/DDBJ databases">
        <title>The genome of Dufourea novaeangliae.</title>
        <authorList>
            <person name="Pan H."/>
            <person name="Kapheim K."/>
        </authorList>
    </citation>
    <scope>NUCLEOTIDE SEQUENCE [LARGE SCALE GENOMIC DNA]</scope>
    <source>
        <strain evidence="3">0120121106</strain>
        <tissue evidence="3">Whole body</tissue>
    </source>
</reference>
<protein>
    <submittedName>
        <fullName evidence="3">F-box only protein 36</fullName>
    </submittedName>
</protein>
<feature type="compositionally biased region" description="Basic residues" evidence="1">
    <location>
        <begin position="357"/>
        <end position="367"/>
    </location>
</feature>
<dbReference type="AlphaFoldDB" id="A0A154PFQ1"/>
<dbReference type="OMA" id="YLWRISH"/>